<evidence type="ECO:0000256" key="5">
    <source>
        <dbReference type="SAM" id="SignalP"/>
    </source>
</evidence>
<comment type="caution">
    <text evidence="7">The sequence shown here is derived from an EMBL/GenBank/DDBJ whole genome shotgun (WGS) entry which is preliminary data.</text>
</comment>
<evidence type="ECO:0000256" key="2">
    <source>
        <dbReference type="ARBA" id="ARBA00008645"/>
    </source>
</evidence>
<dbReference type="FunFam" id="3.40.50.1820:FF:000117">
    <property type="entry name" value="Monoglyceride lipase, putative"/>
    <property type="match status" value="1"/>
</dbReference>
<protein>
    <recommendedName>
        <fullName evidence="4">Monoacylglycerol lipase</fullName>
        <ecNumber evidence="3">3.1.1.23</ecNumber>
    </recommendedName>
</protein>
<dbReference type="GO" id="GO:0047372">
    <property type="term" value="F:monoacylglycerol lipase activity"/>
    <property type="evidence" value="ECO:0007669"/>
    <property type="project" value="UniProtKB-EC"/>
</dbReference>
<dbReference type="InterPro" id="IPR000073">
    <property type="entry name" value="AB_hydrolase_1"/>
</dbReference>
<accession>A0A418X6U1</accession>
<dbReference type="Gene3D" id="3.40.50.1820">
    <property type="entry name" value="alpha/beta hydrolase"/>
    <property type="match status" value="1"/>
</dbReference>
<dbReference type="InterPro" id="IPR029058">
    <property type="entry name" value="AB_hydrolase_fold"/>
</dbReference>
<keyword evidence="5" id="KW-0732">Signal</keyword>
<evidence type="ECO:0000256" key="3">
    <source>
        <dbReference type="ARBA" id="ARBA00013254"/>
    </source>
</evidence>
<comment type="similarity">
    <text evidence="2">Belongs to the AB hydrolase superfamily.</text>
</comment>
<evidence type="ECO:0000313" key="8">
    <source>
        <dbReference type="Proteomes" id="UP000284006"/>
    </source>
</evidence>
<sequence>MHKLSQTLSKLALALILLSFVAGASAGKDCLNSMAADTTPTFQSVVMRASDGVCLRTFMWRPDREPIRGVLVITHGIRDHALRYDGFARLLSAQGYAVFAQDLRGHAHSGGERQRFDSMQQMVADADLVVSSARQQYPSLPLFLYGHSLGGLITAEYTIAHSEHLRGVVLSGAALMRPQSVGAVSVFFARLVASLAPGFRAVAVDDHEFSRDPVVMSALAADPLISRDKLPAITAVASVDGMQDVQQKSAAIRVPILIMYGTTDKVNPIAGSQALMASVGSTDKTLKPYEGLYHDLLHEPEHQLVAADVIAWLNAHR</sequence>
<dbReference type="RefSeq" id="WP_119813306.1">
    <property type="nucleotide sequence ID" value="NZ_QYUP01000201.1"/>
</dbReference>
<name>A0A418X6U1_9BURK</name>
<evidence type="ECO:0000313" key="7">
    <source>
        <dbReference type="EMBL" id="RJG08216.1"/>
    </source>
</evidence>
<evidence type="ECO:0000259" key="6">
    <source>
        <dbReference type="Pfam" id="PF12146"/>
    </source>
</evidence>
<dbReference type="Proteomes" id="UP000284006">
    <property type="component" value="Unassembled WGS sequence"/>
</dbReference>
<comment type="catalytic activity">
    <reaction evidence="1">
        <text>Hydrolyzes glycerol monoesters of long-chain fatty acids.</text>
        <dbReference type="EC" id="3.1.1.23"/>
    </reaction>
</comment>
<evidence type="ECO:0000256" key="1">
    <source>
        <dbReference type="ARBA" id="ARBA00001613"/>
    </source>
</evidence>
<dbReference type="PRINTS" id="PR00111">
    <property type="entry name" value="ABHYDROLASE"/>
</dbReference>
<dbReference type="EMBL" id="QYUP01000201">
    <property type="protein sequence ID" value="RJG08216.1"/>
    <property type="molecule type" value="Genomic_DNA"/>
</dbReference>
<evidence type="ECO:0000256" key="4">
    <source>
        <dbReference type="ARBA" id="ARBA00071261"/>
    </source>
</evidence>
<dbReference type="InterPro" id="IPR051044">
    <property type="entry name" value="MAG_DAG_Lipase"/>
</dbReference>
<reference evidence="7 8" key="1">
    <citation type="submission" date="2018-09" db="EMBL/GenBank/DDBJ databases">
        <authorList>
            <person name="Zhu H."/>
        </authorList>
    </citation>
    <scope>NUCLEOTIDE SEQUENCE [LARGE SCALE GENOMIC DNA]</scope>
    <source>
        <strain evidence="7 8">K1S02-61</strain>
    </source>
</reference>
<feature type="chain" id="PRO_5019102700" description="Monoacylglycerol lipase" evidence="5">
    <location>
        <begin position="25"/>
        <end position="317"/>
    </location>
</feature>
<dbReference type="AlphaFoldDB" id="A0A418X6U1"/>
<dbReference type="Pfam" id="PF12146">
    <property type="entry name" value="Hydrolase_4"/>
    <property type="match status" value="1"/>
</dbReference>
<organism evidence="7 8">
    <name type="scientific">Massilia cavernae</name>
    <dbReference type="NCBI Taxonomy" id="2320864"/>
    <lineage>
        <taxon>Bacteria</taxon>
        <taxon>Pseudomonadati</taxon>
        <taxon>Pseudomonadota</taxon>
        <taxon>Betaproteobacteria</taxon>
        <taxon>Burkholderiales</taxon>
        <taxon>Oxalobacteraceae</taxon>
        <taxon>Telluria group</taxon>
        <taxon>Massilia</taxon>
    </lineage>
</organism>
<feature type="signal peptide" evidence="5">
    <location>
        <begin position="1"/>
        <end position="24"/>
    </location>
</feature>
<keyword evidence="8" id="KW-1185">Reference proteome</keyword>
<dbReference type="EC" id="3.1.1.23" evidence="3"/>
<proteinExistence type="inferred from homology"/>
<dbReference type="OrthoDB" id="9806902at2"/>
<gene>
    <name evidence="7" type="ORF">D3872_25040</name>
</gene>
<feature type="domain" description="Serine aminopeptidase S33" evidence="6">
    <location>
        <begin position="66"/>
        <end position="301"/>
    </location>
</feature>
<dbReference type="PANTHER" id="PTHR11614">
    <property type="entry name" value="PHOSPHOLIPASE-RELATED"/>
    <property type="match status" value="1"/>
</dbReference>
<dbReference type="SUPFAM" id="SSF53474">
    <property type="entry name" value="alpha/beta-Hydrolases"/>
    <property type="match status" value="1"/>
</dbReference>
<dbReference type="InterPro" id="IPR022742">
    <property type="entry name" value="Hydrolase_4"/>
</dbReference>